<organism evidence="1">
    <name type="scientific">Pithovirus LCPAC406</name>
    <dbReference type="NCBI Taxonomy" id="2506599"/>
    <lineage>
        <taxon>Viruses</taxon>
        <taxon>Pithoviruses</taxon>
    </lineage>
</organism>
<gene>
    <name evidence="1" type="ORF">LCPAC406_02870</name>
</gene>
<reference evidence="1" key="1">
    <citation type="journal article" date="2019" name="MBio">
        <title>Virus Genomes from Deep Sea Sediments Expand the Ocean Megavirome and Support Independent Origins of Viral Gigantism.</title>
        <authorList>
            <person name="Backstrom D."/>
            <person name="Yutin N."/>
            <person name="Jorgensen S.L."/>
            <person name="Dharamshi J."/>
            <person name="Homa F."/>
            <person name="Zaremba-Niedwiedzka K."/>
            <person name="Spang A."/>
            <person name="Wolf Y.I."/>
            <person name="Koonin E.V."/>
            <person name="Ettema T.J."/>
        </authorList>
    </citation>
    <scope>NUCLEOTIDE SEQUENCE</scope>
</reference>
<dbReference type="EMBL" id="MK500608">
    <property type="protein sequence ID" value="QBK93973.1"/>
    <property type="molecule type" value="Genomic_DNA"/>
</dbReference>
<proteinExistence type="predicted"/>
<accession>A0A481ZDD5</accession>
<sequence length="31" mass="3369">MKIKGDALEGALFIEQITIDKDGNMKISCVS</sequence>
<name>A0A481ZDD5_9VIRU</name>
<protein>
    <submittedName>
        <fullName evidence="1">Uncharacterized protein</fullName>
    </submittedName>
</protein>
<evidence type="ECO:0000313" key="1">
    <source>
        <dbReference type="EMBL" id="QBK93973.1"/>
    </source>
</evidence>